<dbReference type="Proteomes" id="UP000195557">
    <property type="component" value="Unassembled WGS sequence"/>
</dbReference>
<evidence type="ECO:0000313" key="7">
    <source>
        <dbReference type="EMBL" id="OUS43866.1"/>
    </source>
</evidence>
<dbReference type="InterPro" id="IPR026532">
    <property type="entry name" value="BRX1"/>
</dbReference>
<dbReference type="PANTHER" id="PTHR13634">
    <property type="entry name" value="RIBOSOME BIOGENESIS PROTEIN BRIX"/>
    <property type="match status" value="1"/>
</dbReference>
<name>A0A1Y5I2Z2_OSTTA</name>
<keyword evidence="4" id="KW-0539">Nucleus</keyword>
<dbReference type="PANTHER" id="PTHR13634:SF0">
    <property type="entry name" value="RIBOSOME BIOGENESIS PROTEIN BRX1 HOMOLOG"/>
    <property type="match status" value="1"/>
</dbReference>
<dbReference type="eggNOG" id="KOG2971">
    <property type="taxonomic scope" value="Eukaryota"/>
</dbReference>
<evidence type="ECO:0000259" key="6">
    <source>
        <dbReference type="PROSITE" id="PS50833"/>
    </source>
</evidence>
<sequence>MKRNKKRRERERASEDADPSTAGLARAAVDVASDSEDEFAASEFSEKRARATVKGSGYVVEGGAGARVEHTGINKSEKTLVLASRGTTSRYRHLMLDLTTLVPNAKRDAKMDTKNERSAVVEAADLRGCTSAMFFECRKRQDCYMWLAKTPSGPSIKFHVENVHTMAELKMTGNHLKFSRPSLHFAPAFDDEPHRRLIKEALIQTFATPYRHFKSKPFYDHQLCFYWEDGRVWFRNYQVVHPAGKEARQTGLTLSETGPRLCLHPIKIFAGAFAGAVLFEDESFVSPNVRRAEEKKKDVERYQKKVQKKQARKAHKSMNALKAGELDDLFREGDD</sequence>
<reference evidence="7" key="1">
    <citation type="submission" date="2017-04" db="EMBL/GenBank/DDBJ databases">
        <title>Population genomics of picophytoplankton unveils novel chromosome hypervariability.</title>
        <authorList>
            <consortium name="DOE Joint Genome Institute"/>
            <person name="Blanc-Mathieu R."/>
            <person name="Krasovec M."/>
            <person name="Hebrard M."/>
            <person name="Yau S."/>
            <person name="Desgranges E."/>
            <person name="Martin J."/>
            <person name="Schackwitz W."/>
            <person name="Kuo A."/>
            <person name="Salin G."/>
            <person name="Donnadieu C."/>
            <person name="Desdevises Y."/>
            <person name="Sanchez-Ferandin S."/>
            <person name="Moreau H."/>
            <person name="Rivals E."/>
            <person name="Grigoriev I.V."/>
            <person name="Grimsley N."/>
            <person name="Eyre-Walker A."/>
            <person name="Piganeau G."/>
        </authorList>
    </citation>
    <scope>NUCLEOTIDE SEQUENCE [LARGE SCALE GENOMIC DNA]</scope>
    <source>
        <strain evidence="7">RCC 1115</strain>
    </source>
</reference>
<keyword evidence="3" id="KW-0690">Ribosome biogenesis</keyword>
<dbReference type="Pfam" id="PF04427">
    <property type="entry name" value="Brix"/>
    <property type="match status" value="1"/>
</dbReference>
<comment type="similarity">
    <text evidence="2">Belongs to the BRX1 family.</text>
</comment>
<dbReference type="InterPro" id="IPR007109">
    <property type="entry name" value="Brix"/>
</dbReference>
<gene>
    <name evidence="7" type="ORF">BE221DRAFT_193973</name>
</gene>
<feature type="compositionally biased region" description="Basic residues" evidence="5">
    <location>
        <begin position="304"/>
        <end position="316"/>
    </location>
</feature>
<dbReference type="GO" id="GO:0005730">
    <property type="term" value="C:nucleolus"/>
    <property type="evidence" value="ECO:0007669"/>
    <property type="project" value="UniProtKB-SubCell"/>
</dbReference>
<evidence type="ECO:0000256" key="2">
    <source>
        <dbReference type="ARBA" id="ARBA00006369"/>
    </source>
</evidence>
<protein>
    <submittedName>
        <fullName evidence="7">Putative brix domain-containing protein</fullName>
    </submittedName>
</protein>
<organism evidence="7">
    <name type="scientific">Ostreococcus tauri</name>
    <name type="common">Marine green alga</name>
    <dbReference type="NCBI Taxonomy" id="70448"/>
    <lineage>
        <taxon>Eukaryota</taxon>
        <taxon>Viridiplantae</taxon>
        <taxon>Chlorophyta</taxon>
        <taxon>Mamiellophyceae</taxon>
        <taxon>Mamiellales</taxon>
        <taxon>Bathycoccaceae</taxon>
        <taxon>Ostreococcus</taxon>
    </lineage>
</organism>
<feature type="domain" description="Brix" evidence="6">
    <location>
        <begin position="77"/>
        <end position="274"/>
    </location>
</feature>
<dbReference type="AlphaFoldDB" id="A0A1Y5I2Z2"/>
<evidence type="ECO:0000256" key="5">
    <source>
        <dbReference type="SAM" id="MobiDB-lite"/>
    </source>
</evidence>
<feature type="region of interest" description="Disordered" evidence="5">
    <location>
        <begin position="1"/>
        <end position="25"/>
    </location>
</feature>
<dbReference type="SMART" id="SM00879">
    <property type="entry name" value="Brix"/>
    <property type="match status" value="1"/>
</dbReference>
<evidence type="ECO:0000256" key="3">
    <source>
        <dbReference type="ARBA" id="ARBA00022517"/>
    </source>
</evidence>
<dbReference type="SUPFAM" id="SSF52954">
    <property type="entry name" value="Class II aaRS ABD-related"/>
    <property type="match status" value="1"/>
</dbReference>
<dbReference type="PROSITE" id="PS50833">
    <property type="entry name" value="BRIX"/>
    <property type="match status" value="1"/>
</dbReference>
<proteinExistence type="inferred from homology"/>
<evidence type="ECO:0000256" key="4">
    <source>
        <dbReference type="ARBA" id="ARBA00023242"/>
    </source>
</evidence>
<evidence type="ECO:0000256" key="1">
    <source>
        <dbReference type="ARBA" id="ARBA00004604"/>
    </source>
</evidence>
<dbReference type="GO" id="GO:0006364">
    <property type="term" value="P:rRNA processing"/>
    <property type="evidence" value="ECO:0007669"/>
    <property type="project" value="InterPro"/>
</dbReference>
<feature type="region of interest" description="Disordered" evidence="5">
    <location>
        <begin position="290"/>
        <end position="320"/>
    </location>
</feature>
<dbReference type="GO" id="GO:0000027">
    <property type="term" value="P:ribosomal large subunit assembly"/>
    <property type="evidence" value="ECO:0007669"/>
    <property type="project" value="TreeGrafter"/>
</dbReference>
<accession>A0A1Y5I2Z2</accession>
<dbReference type="EMBL" id="KZ155826">
    <property type="protein sequence ID" value="OUS43866.1"/>
    <property type="molecule type" value="Genomic_DNA"/>
</dbReference>
<comment type="subcellular location">
    <subcellularLocation>
        <location evidence="1">Nucleus</location>
        <location evidence="1">Nucleolus</location>
    </subcellularLocation>
</comment>
<feature type="compositionally biased region" description="Basic and acidic residues" evidence="5">
    <location>
        <begin position="290"/>
        <end position="303"/>
    </location>
</feature>
<dbReference type="GO" id="GO:0019843">
    <property type="term" value="F:rRNA binding"/>
    <property type="evidence" value="ECO:0007669"/>
    <property type="project" value="InterPro"/>
</dbReference>